<evidence type="ECO:0000313" key="1">
    <source>
        <dbReference type="EMBL" id="KXG45617.1"/>
    </source>
</evidence>
<keyword evidence="2" id="KW-1185">Reference proteome</keyword>
<dbReference type="AlphaFoldDB" id="A0A135L9G3"/>
<evidence type="ECO:0000313" key="2">
    <source>
        <dbReference type="Proteomes" id="UP000070168"/>
    </source>
</evidence>
<dbReference type="RefSeq" id="XP_040644153.1">
    <property type="nucleotide sequence ID" value="XM_040791097.1"/>
</dbReference>
<sequence>MSLPLGADKVLDFGNERTNFLKWLADQSHLLRHQPEPDTVAEVQINLREQGSEYLDRLANAATTMASEARWHVCVRTKPPGFYDVEVPAMCDTLQQLLPFLAMKLGVDGKCDLCVHFIIENILIDPGF</sequence>
<proteinExistence type="predicted"/>
<comment type="caution">
    <text evidence="1">The sequence shown here is derived from an EMBL/GenBank/DDBJ whole genome shotgun (WGS) entry which is preliminary data.</text>
</comment>
<reference evidence="1 2" key="1">
    <citation type="journal article" date="2016" name="BMC Genomics">
        <title>Genome sequencing and secondary metabolism of the postharvest pathogen Penicillium griseofulvum.</title>
        <authorList>
            <person name="Banani H."/>
            <person name="Marcet-Houben M."/>
            <person name="Ballester A.R."/>
            <person name="Abbruscato P."/>
            <person name="Gonzalez-Candelas L."/>
            <person name="Gabaldon T."/>
            <person name="Spadaro D."/>
        </authorList>
    </citation>
    <scope>NUCLEOTIDE SEQUENCE [LARGE SCALE GENOMIC DNA]</scope>
    <source>
        <strain evidence="1 2">PG3</strain>
    </source>
</reference>
<organism evidence="1 2">
    <name type="scientific">Penicillium patulum</name>
    <name type="common">Penicillium griseofulvum</name>
    <dbReference type="NCBI Taxonomy" id="5078"/>
    <lineage>
        <taxon>Eukaryota</taxon>
        <taxon>Fungi</taxon>
        <taxon>Dikarya</taxon>
        <taxon>Ascomycota</taxon>
        <taxon>Pezizomycotina</taxon>
        <taxon>Eurotiomycetes</taxon>
        <taxon>Eurotiomycetidae</taxon>
        <taxon>Eurotiales</taxon>
        <taxon>Aspergillaceae</taxon>
        <taxon>Penicillium</taxon>
    </lineage>
</organism>
<dbReference type="EMBL" id="LHQR01000070">
    <property type="protein sequence ID" value="KXG45617.1"/>
    <property type="molecule type" value="Genomic_DNA"/>
</dbReference>
<gene>
    <name evidence="1" type="ORF">PGRI_033840</name>
</gene>
<dbReference type="OMA" id="KCDMCVH"/>
<dbReference type="GeneID" id="63706397"/>
<accession>A0A135L9G3</accession>
<name>A0A135L9G3_PENPA</name>
<protein>
    <submittedName>
        <fullName evidence="1">Uncharacterized protein</fullName>
    </submittedName>
</protein>
<dbReference type="OrthoDB" id="4335330at2759"/>
<dbReference type="Proteomes" id="UP000070168">
    <property type="component" value="Unassembled WGS sequence"/>
</dbReference>